<keyword evidence="2" id="KW-1185">Reference proteome</keyword>
<organism evidence="1 2">
    <name type="scientific">Brachyspira innocens</name>
    <dbReference type="NCBI Taxonomy" id="13264"/>
    <lineage>
        <taxon>Bacteria</taxon>
        <taxon>Pseudomonadati</taxon>
        <taxon>Spirochaetota</taxon>
        <taxon>Spirochaetia</taxon>
        <taxon>Brachyspirales</taxon>
        <taxon>Brachyspiraceae</taxon>
        <taxon>Brachyspira</taxon>
    </lineage>
</organism>
<dbReference type="EMBL" id="JAUPBM010000023">
    <property type="protein sequence ID" value="MDO7019779.1"/>
    <property type="molecule type" value="Genomic_DNA"/>
</dbReference>
<reference evidence="1" key="1">
    <citation type="submission" date="2023-07" db="EMBL/GenBank/DDBJ databases">
        <title>Mucosal microbiota of week-old chicken and adult hens.</title>
        <authorList>
            <person name="Volf J."/>
            <person name="Karasova D."/>
            <person name="Crhanova M."/>
            <person name="Faldynova M."/>
            <person name="Prikrylova H."/>
            <person name="Zeman M."/>
            <person name="Babak V."/>
            <person name="Rajova J."/>
            <person name="Rychlik I."/>
        </authorList>
    </citation>
    <scope>NUCLEOTIDE SEQUENCE</scope>
    <source>
        <strain evidence="1">ET902</strain>
    </source>
</reference>
<sequence>MAEKKDNILESFLKEKDEHNFVLYVPEIIHNNWKINDNGNVLLILETNNPITKISAWLLKKKINKDIEFDALSTSAWLSIDGERCIFEIARLQKAKTDDSFKDALIRLIRFMHYIQNRGWIKYKKVKSKEDVDISKV</sequence>
<evidence type="ECO:0000313" key="2">
    <source>
        <dbReference type="Proteomes" id="UP001175147"/>
    </source>
</evidence>
<proteinExistence type="predicted"/>
<gene>
    <name evidence="1" type="ORF">Q5M86_03205</name>
</gene>
<name>A0ABT8YVC4_9SPIR</name>
<dbReference type="Proteomes" id="UP001175147">
    <property type="component" value="Unassembled WGS sequence"/>
</dbReference>
<dbReference type="RefSeq" id="WP_020005484.1">
    <property type="nucleotide sequence ID" value="NZ_JAUPBM010000023.1"/>
</dbReference>
<protein>
    <submittedName>
        <fullName evidence="1">PqqD family peptide modification chaperone</fullName>
    </submittedName>
</protein>
<evidence type="ECO:0000313" key="1">
    <source>
        <dbReference type="EMBL" id="MDO7019779.1"/>
    </source>
</evidence>
<accession>A0ABT8YVC4</accession>
<comment type="caution">
    <text evidence="1">The sequence shown here is derived from an EMBL/GenBank/DDBJ whole genome shotgun (WGS) entry which is preliminary data.</text>
</comment>